<dbReference type="OrthoDB" id="188042at2759"/>
<dbReference type="AlphaFoldDB" id="A0A6P4ZAD6"/>
<organism evidence="1 2">
    <name type="scientific">Branchiostoma belcheri</name>
    <name type="common">Amphioxus</name>
    <dbReference type="NCBI Taxonomy" id="7741"/>
    <lineage>
        <taxon>Eukaryota</taxon>
        <taxon>Metazoa</taxon>
        <taxon>Chordata</taxon>
        <taxon>Cephalochordata</taxon>
        <taxon>Leptocardii</taxon>
        <taxon>Amphioxiformes</taxon>
        <taxon>Branchiostomatidae</taxon>
        <taxon>Branchiostoma</taxon>
    </lineage>
</organism>
<dbReference type="GeneID" id="109471737"/>
<accession>A0A6P4ZAD6</accession>
<dbReference type="KEGG" id="bbel:109471737"/>
<dbReference type="PANTHER" id="PTHR48174:SF5">
    <property type="entry name" value="VACUOLAR PROTEIN SORTING-ASSOCIATED PROTEIN 62"/>
    <property type="match status" value="1"/>
</dbReference>
<reference evidence="2" key="1">
    <citation type="submission" date="2025-08" db="UniProtKB">
        <authorList>
            <consortium name="RefSeq"/>
        </authorList>
    </citation>
    <scope>IDENTIFICATION</scope>
    <source>
        <tissue evidence="2">Gonad</tissue>
    </source>
</reference>
<sequence length="431" mass="48654">MTSRTNSSQVKVVLESSEGNVELIFDGRNTDKFNWFSKSRLLSSPWKDISTEPQNFFSIEGTPHEKRSFHINRNWGGCPQDACWLAVADGGPLGYCEWERAPEDQLPYIRFSKTTVYANYNGGNIATADRMVIYIDTPGNNVLCSCPAGQSLSEDGTRCDVSPVTEDQLRTLVSRYAPKVWLAKGEKYNPSSIDFHLQHVKVYDGRRVYSSTPSTLPTCTETCYMSTVQPLPHAEATLPFFSGEQIGPTRQPPVYAVVKRVNAITTDIFYWMFFPYNLGKKVCVGDKIFGCIGKNQTLAHRVSDWEHMTIRLVGKTPSSIYVDSAETSSGIYNWHGTSQTYRKGEDVVLTEGTHPILYSAYGNHKLWPSSATRTFMARLIKTLKDETSAGTAWDTWKNVRFTMYQPDGGYTGNWTWMNFKGLWGNKEVNWG</sequence>
<dbReference type="PANTHER" id="PTHR48174">
    <property type="entry name" value="DUF946 FAMILY PROTEIN"/>
    <property type="match status" value="1"/>
</dbReference>
<evidence type="ECO:0000313" key="1">
    <source>
        <dbReference type="Proteomes" id="UP000515135"/>
    </source>
</evidence>
<dbReference type="Pfam" id="PF06101">
    <property type="entry name" value="Vps62"/>
    <property type="match status" value="1"/>
</dbReference>
<evidence type="ECO:0000313" key="2">
    <source>
        <dbReference type="RefSeq" id="XP_019626646.1"/>
    </source>
</evidence>
<dbReference type="InterPro" id="IPR009291">
    <property type="entry name" value="Vps62"/>
</dbReference>
<gene>
    <name evidence="2" type="primary">LOC109471737</name>
</gene>
<name>A0A6P4ZAD6_BRABE</name>
<dbReference type="RefSeq" id="XP_019626646.1">
    <property type="nucleotide sequence ID" value="XM_019771087.1"/>
</dbReference>
<proteinExistence type="predicted"/>
<keyword evidence="1" id="KW-1185">Reference proteome</keyword>
<protein>
    <submittedName>
        <fullName evidence="2">Vacuolar protein sorting-associated protein TDA6</fullName>
    </submittedName>
</protein>
<dbReference type="Proteomes" id="UP000515135">
    <property type="component" value="Unplaced"/>
</dbReference>